<protein>
    <submittedName>
        <fullName evidence="2">Uncharacterized protein</fullName>
    </submittedName>
</protein>
<dbReference type="EMBL" id="QGDB01000004">
    <property type="protein sequence ID" value="PWL17452.1"/>
    <property type="molecule type" value="Genomic_DNA"/>
</dbReference>
<feature type="transmembrane region" description="Helical" evidence="1">
    <location>
        <begin position="255"/>
        <end position="273"/>
    </location>
</feature>
<keyword evidence="1" id="KW-0812">Transmembrane</keyword>
<proteinExistence type="predicted"/>
<feature type="transmembrane region" description="Helical" evidence="1">
    <location>
        <begin position="228"/>
        <end position="249"/>
    </location>
</feature>
<evidence type="ECO:0000313" key="3">
    <source>
        <dbReference type="Proteomes" id="UP000245865"/>
    </source>
</evidence>
<keyword evidence="1" id="KW-1133">Transmembrane helix</keyword>
<feature type="transmembrane region" description="Helical" evidence="1">
    <location>
        <begin position="113"/>
        <end position="136"/>
    </location>
</feature>
<name>A0A316J6B5_9HYPH</name>
<keyword evidence="3" id="KW-1185">Reference proteome</keyword>
<feature type="transmembrane region" description="Helical" evidence="1">
    <location>
        <begin position="12"/>
        <end position="34"/>
    </location>
</feature>
<reference evidence="2 3" key="1">
    <citation type="submission" date="2018-05" db="EMBL/GenBank/DDBJ databases">
        <title>Comparative genomic sequence analysis between strain HN4 and CCM 8460T (Falsochrobactrum ovis) will provide more evidence to prove that HN4 is a new species of Falsochrobactrum.</title>
        <authorList>
            <person name="Lyu W."/>
            <person name="Sun L."/>
            <person name="Yao L."/>
        </authorList>
    </citation>
    <scope>NUCLEOTIDE SEQUENCE [LARGE SCALE GENOMIC DNA]</scope>
    <source>
        <strain evidence="2 3">HN4</strain>
    </source>
</reference>
<feature type="transmembrane region" description="Helical" evidence="1">
    <location>
        <begin position="85"/>
        <end position="107"/>
    </location>
</feature>
<feature type="transmembrane region" description="Helical" evidence="1">
    <location>
        <begin position="319"/>
        <end position="339"/>
    </location>
</feature>
<evidence type="ECO:0000313" key="2">
    <source>
        <dbReference type="EMBL" id="PWL17452.1"/>
    </source>
</evidence>
<feature type="transmembrane region" description="Helical" evidence="1">
    <location>
        <begin position="401"/>
        <end position="420"/>
    </location>
</feature>
<dbReference type="Proteomes" id="UP000245865">
    <property type="component" value="Unassembled WGS sequence"/>
</dbReference>
<dbReference type="AlphaFoldDB" id="A0A316J6B5"/>
<sequence length="455" mass="48721">MFGVSLSRWTLSYFMASLFFLLMATGLMVSGFGYPSAEIRAAETLIIVHMVAIGWLALLMCGALLQFVPVLAAKPLWGSAAALPALLLLLIGLLGLLGGFAGLAGIISAPVWLMPLSALLLICGFIIIALMLGVTLWNARPLSLPARFVCVGLVCLICVAALGGLFSLSLSGVLRNTVWLALAGNGVSIHAALGLGGWMSFTAMGVSYRLLGMFILSPDNHGPVARTIWWSGAGALASLAVSLVLVVLGYGSLELLLLAALVPGLASIALYIWDVRAIYRQRKRKAIELNSKASIPAFAALFLVLLLAVLMAWRGASDAIVAAFVYLVAFGWLTGLGLAQLYKIVPFLTWLECYGPVMGRMQAPRVQDFVDESRARVWFGLYYGGVALATLALLANYPAAFRLASTLNLVAIGALVIHYIRARRLTDVPQTVRLPDQVNIPHLLYAARPVSRRTR</sequence>
<dbReference type="InterPro" id="IPR036927">
    <property type="entry name" value="Cyt_c_oxase-like_su1_sf"/>
</dbReference>
<accession>A0A316J6B5</accession>
<dbReference type="Gene3D" id="1.20.210.10">
    <property type="entry name" value="Cytochrome c oxidase-like, subunit I domain"/>
    <property type="match status" value="1"/>
</dbReference>
<feature type="transmembrane region" description="Helical" evidence="1">
    <location>
        <begin position="293"/>
        <end position="313"/>
    </location>
</feature>
<comment type="caution">
    <text evidence="2">The sequence shown here is derived from an EMBL/GenBank/DDBJ whole genome shotgun (WGS) entry which is preliminary data.</text>
</comment>
<feature type="transmembrane region" description="Helical" evidence="1">
    <location>
        <begin position="377"/>
        <end position="395"/>
    </location>
</feature>
<feature type="transmembrane region" description="Helical" evidence="1">
    <location>
        <begin position="46"/>
        <end position="73"/>
    </location>
</feature>
<gene>
    <name evidence="2" type="ORF">DKP76_11800</name>
</gene>
<evidence type="ECO:0000256" key="1">
    <source>
        <dbReference type="SAM" id="Phobius"/>
    </source>
</evidence>
<feature type="transmembrane region" description="Helical" evidence="1">
    <location>
        <begin position="148"/>
        <end position="169"/>
    </location>
</feature>
<feature type="transmembrane region" description="Helical" evidence="1">
    <location>
        <begin position="189"/>
        <end position="216"/>
    </location>
</feature>
<dbReference type="RefSeq" id="WP_109706896.1">
    <property type="nucleotide sequence ID" value="NZ_QGDB01000004.1"/>
</dbReference>
<dbReference type="OrthoDB" id="5245199at2"/>
<keyword evidence="1" id="KW-0472">Membrane</keyword>
<organism evidence="2 3">
    <name type="scientific">Falsochrobactrum shanghaiense</name>
    <dbReference type="NCBI Taxonomy" id="2201899"/>
    <lineage>
        <taxon>Bacteria</taxon>
        <taxon>Pseudomonadati</taxon>
        <taxon>Pseudomonadota</taxon>
        <taxon>Alphaproteobacteria</taxon>
        <taxon>Hyphomicrobiales</taxon>
        <taxon>Brucellaceae</taxon>
        <taxon>Falsochrobactrum</taxon>
    </lineage>
</organism>